<protein>
    <submittedName>
        <fullName evidence="4">Di-copper centre-containing protein</fullName>
    </submittedName>
</protein>
<name>A0A6A5S612_9PLEO</name>
<evidence type="ECO:0000256" key="1">
    <source>
        <dbReference type="ARBA" id="ARBA00022723"/>
    </source>
</evidence>
<feature type="domain" description="Tyrosinase copper-binding" evidence="3">
    <location>
        <begin position="181"/>
        <end position="192"/>
    </location>
</feature>
<keyword evidence="5" id="KW-1185">Reference proteome</keyword>
<evidence type="ECO:0000313" key="5">
    <source>
        <dbReference type="Proteomes" id="UP000800038"/>
    </source>
</evidence>
<dbReference type="GO" id="GO:0046872">
    <property type="term" value="F:metal ion binding"/>
    <property type="evidence" value="ECO:0007669"/>
    <property type="project" value="UniProtKB-KW"/>
</dbReference>
<gene>
    <name evidence="4" type="ORF">EJ02DRAFT_448886</name>
</gene>
<dbReference type="GO" id="GO:0016491">
    <property type="term" value="F:oxidoreductase activity"/>
    <property type="evidence" value="ECO:0007669"/>
    <property type="project" value="UniProtKB-KW"/>
</dbReference>
<organism evidence="4 5">
    <name type="scientific">Clathrospora elynae</name>
    <dbReference type="NCBI Taxonomy" id="706981"/>
    <lineage>
        <taxon>Eukaryota</taxon>
        <taxon>Fungi</taxon>
        <taxon>Dikarya</taxon>
        <taxon>Ascomycota</taxon>
        <taxon>Pezizomycotina</taxon>
        <taxon>Dothideomycetes</taxon>
        <taxon>Pleosporomycetidae</taxon>
        <taxon>Pleosporales</taxon>
        <taxon>Diademaceae</taxon>
        <taxon>Clathrospora</taxon>
    </lineage>
</organism>
<dbReference type="EMBL" id="ML976343">
    <property type="protein sequence ID" value="KAF1934924.1"/>
    <property type="molecule type" value="Genomic_DNA"/>
</dbReference>
<proteinExistence type="predicted"/>
<dbReference type="InterPro" id="IPR008922">
    <property type="entry name" value="Di-copper_centre_dom_sf"/>
</dbReference>
<keyword evidence="2" id="KW-0560">Oxidoreductase</keyword>
<accession>A0A6A5S612</accession>
<sequence length="260" mass="28822">MWAYEQTPRNECGYKGYLPYYNWPQWADNPKGSPLLDGGERSISGDGKYVPGRNYTCVPNPNRCFVQVEAGSGGGCVNSGPFKKWQVNLGPISTLNTTVPLNPSPDGLGYNARCIKRDLSKRSSSETSDKDVTALITGSANISAFQSTLQNPEPGKLRVHLGGHNTIGGDAGSDFYNSPSDPYFWFHHAQIDRVWWTWQNQNLKDRRLTIAGTLTFQNAPPTRNATLDDVMTMGDYLGFKNITIKEASSTLAGPFYYIYE</sequence>
<dbReference type="Gene3D" id="1.10.1280.10">
    <property type="entry name" value="Di-copper center containing domain from catechol oxidase"/>
    <property type="match status" value="1"/>
</dbReference>
<dbReference type="AlphaFoldDB" id="A0A6A5S612"/>
<reference evidence="4" key="1">
    <citation type="journal article" date="2020" name="Stud. Mycol.">
        <title>101 Dothideomycetes genomes: a test case for predicting lifestyles and emergence of pathogens.</title>
        <authorList>
            <person name="Haridas S."/>
            <person name="Albert R."/>
            <person name="Binder M."/>
            <person name="Bloem J."/>
            <person name="Labutti K."/>
            <person name="Salamov A."/>
            <person name="Andreopoulos B."/>
            <person name="Baker S."/>
            <person name="Barry K."/>
            <person name="Bills G."/>
            <person name="Bluhm B."/>
            <person name="Cannon C."/>
            <person name="Castanera R."/>
            <person name="Culley D."/>
            <person name="Daum C."/>
            <person name="Ezra D."/>
            <person name="Gonzalez J."/>
            <person name="Henrissat B."/>
            <person name="Kuo A."/>
            <person name="Liang C."/>
            <person name="Lipzen A."/>
            <person name="Lutzoni F."/>
            <person name="Magnuson J."/>
            <person name="Mondo S."/>
            <person name="Nolan M."/>
            <person name="Ohm R."/>
            <person name="Pangilinan J."/>
            <person name="Park H.-J."/>
            <person name="Ramirez L."/>
            <person name="Alfaro M."/>
            <person name="Sun H."/>
            <person name="Tritt A."/>
            <person name="Yoshinaga Y."/>
            <person name="Zwiers L.-H."/>
            <person name="Turgeon B."/>
            <person name="Goodwin S."/>
            <person name="Spatafora J."/>
            <person name="Crous P."/>
            <person name="Grigoriev I."/>
        </authorList>
    </citation>
    <scope>NUCLEOTIDE SEQUENCE</scope>
    <source>
        <strain evidence="4">CBS 161.51</strain>
    </source>
</reference>
<dbReference type="OrthoDB" id="6132182at2759"/>
<evidence type="ECO:0000259" key="3">
    <source>
        <dbReference type="PROSITE" id="PS00498"/>
    </source>
</evidence>
<dbReference type="SUPFAM" id="SSF48056">
    <property type="entry name" value="Di-copper centre-containing domain"/>
    <property type="match status" value="1"/>
</dbReference>
<evidence type="ECO:0000256" key="2">
    <source>
        <dbReference type="ARBA" id="ARBA00023002"/>
    </source>
</evidence>
<dbReference type="PROSITE" id="PS00498">
    <property type="entry name" value="TYROSINASE_2"/>
    <property type="match status" value="1"/>
</dbReference>
<dbReference type="Pfam" id="PF00264">
    <property type="entry name" value="Tyrosinase"/>
    <property type="match status" value="1"/>
</dbReference>
<dbReference type="InterPro" id="IPR002227">
    <property type="entry name" value="Tyrosinase_Cu-bd"/>
</dbReference>
<dbReference type="PANTHER" id="PTHR11474:SF125">
    <property type="entry name" value="N-ACETYL-6-HYDROXYTRYPTOPHAN OXIDASE IVOB-RELATED"/>
    <property type="match status" value="1"/>
</dbReference>
<dbReference type="PANTHER" id="PTHR11474">
    <property type="entry name" value="TYROSINASE FAMILY MEMBER"/>
    <property type="match status" value="1"/>
</dbReference>
<evidence type="ECO:0000313" key="4">
    <source>
        <dbReference type="EMBL" id="KAF1934924.1"/>
    </source>
</evidence>
<dbReference type="InterPro" id="IPR050316">
    <property type="entry name" value="Tyrosinase/Hemocyanin"/>
</dbReference>
<dbReference type="Proteomes" id="UP000800038">
    <property type="component" value="Unassembled WGS sequence"/>
</dbReference>
<keyword evidence="1" id="KW-0479">Metal-binding</keyword>